<dbReference type="Pfam" id="PF09723">
    <property type="entry name" value="Zn_ribbon_8"/>
    <property type="match status" value="1"/>
</dbReference>
<proteinExistence type="predicted"/>
<feature type="region of interest" description="Disordered" evidence="1">
    <location>
        <begin position="70"/>
        <end position="98"/>
    </location>
</feature>
<dbReference type="SMART" id="SM00834">
    <property type="entry name" value="CxxC_CXXC_SSSS"/>
    <property type="match status" value="1"/>
</dbReference>
<dbReference type="AlphaFoldDB" id="A0A382TR38"/>
<feature type="domain" description="Putative regulatory protein FmdB zinc ribbon" evidence="2">
    <location>
        <begin position="1"/>
        <end position="41"/>
    </location>
</feature>
<dbReference type="NCBIfam" id="TIGR02605">
    <property type="entry name" value="CxxC_CxxC_SSSS"/>
    <property type="match status" value="1"/>
</dbReference>
<evidence type="ECO:0000259" key="2">
    <source>
        <dbReference type="SMART" id="SM00834"/>
    </source>
</evidence>
<evidence type="ECO:0000256" key="1">
    <source>
        <dbReference type="SAM" id="MobiDB-lite"/>
    </source>
</evidence>
<gene>
    <name evidence="3" type="ORF">METZ01_LOCUS377069</name>
</gene>
<sequence length="98" mass="11077">MPLYNYDCVGCENVSEVLIRRGQSEPSSCEACGGNLKRRLSTFATPQSELDKIRTIDPAYKRMVEDHMARTPEAEPMRHLNRMTPFSAVEDPGDPVDF</sequence>
<evidence type="ECO:0000313" key="3">
    <source>
        <dbReference type="EMBL" id="SVD24215.1"/>
    </source>
</evidence>
<dbReference type="InterPro" id="IPR013429">
    <property type="entry name" value="Regulatory_FmdB_Zinc_ribbon"/>
</dbReference>
<protein>
    <recommendedName>
        <fullName evidence="2">Putative regulatory protein FmdB zinc ribbon domain-containing protein</fullName>
    </recommendedName>
</protein>
<name>A0A382TR38_9ZZZZ</name>
<accession>A0A382TR38</accession>
<organism evidence="3">
    <name type="scientific">marine metagenome</name>
    <dbReference type="NCBI Taxonomy" id="408172"/>
    <lineage>
        <taxon>unclassified sequences</taxon>
        <taxon>metagenomes</taxon>
        <taxon>ecological metagenomes</taxon>
    </lineage>
</organism>
<dbReference type="EMBL" id="UINC01138336">
    <property type="protein sequence ID" value="SVD24215.1"/>
    <property type="molecule type" value="Genomic_DNA"/>
</dbReference>
<reference evidence="3" key="1">
    <citation type="submission" date="2018-05" db="EMBL/GenBank/DDBJ databases">
        <authorList>
            <person name="Lanie J.A."/>
            <person name="Ng W.-L."/>
            <person name="Kazmierczak K.M."/>
            <person name="Andrzejewski T.M."/>
            <person name="Davidsen T.M."/>
            <person name="Wayne K.J."/>
            <person name="Tettelin H."/>
            <person name="Glass J.I."/>
            <person name="Rusch D."/>
            <person name="Podicherti R."/>
            <person name="Tsui H.-C.T."/>
            <person name="Winkler M.E."/>
        </authorList>
    </citation>
    <scope>NUCLEOTIDE SEQUENCE</scope>
</reference>